<evidence type="ECO:0000313" key="2">
    <source>
        <dbReference type="Proteomes" id="UP000032544"/>
    </source>
</evidence>
<keyword evidence="2" id="KW-1185">Reference proteome</keyword>
<protein>
    <submittedName>
        <fullName evidence="1">Uncharacterized protein</fullName>
    </submittedName>
</protein>
<dbReference type="AlphaFoldDB" id="A0A0D8JC16"/>
<name>A0A0D8JC16_9BACT</name>
<comment type="caution">
    <text evidence="1">The sequence shown here is derived from an EMBL/GenBank/DDBJ whole genome shotgun (WGS) entry which is preliminary data.</text>
</comment>
<dbReference type="Proteomes" id="UP000032544">
    <property type="component" value="Unassembled WGS sequence"/>
</dbReference>
<dbReference type="STRING" id="1544798.LH29_13925"/>
<gene>
    <name evidence="1" type="ORF">LH29_13925</name>
</gene>
<sequence>MNTEGFGNNRSLFFAPIVINFSHQFFDKPGSVLQFNLLWYKFATIRVFRLVKNGFRIMRK</sequence>
<proteinExistence type="predicted"/>
<evidence type="ECO:0000313" key="1">
    <source>
        <dbReference type="EMBL" id="KJF43333.1"/>
    </source>
</evidence>
<organism evidence="1 2">
    <name type="scientific">Draconibacterium sediminis</name>
    <dbReference type="NCBI Taxonomy" id="1544798"/>
    <lineage>
        <taxon>Bacteria</taxon>
        <taxon>Pseudomonadati</taxon>
        <taxon>Bacteroidota</taxon>
        <taxon>Bacteroidia</taxon>
        <taxon>Marinilabiliales</taxon>
        <taxon>Prolixibacteraceae</taxon>
        <taxon>Draconibacterium</taxon>
    </lineage>
</organism>
<reference evidence="1 2" key="1">
    <citation type="submission" date="2014-09" db="EMBL/GenBank/DDBJ databases">
        <title>Draft Genome Sequence of Draconibacterium sp. JN14CK-3.</title>
        <authorList>
            <person name="Dong C."/>
            <person name="Lai Q."/>
            <person name="Shao Z."/>
        </authorList>
    </citation>
    <scope>NUCLEOTIDE SEQUENCE [LARGE SCALE GENOMIC DNA]</scope>
    <source>
        <strain evidence="1 2">JN14CK-3</strain>
    </source>
</reference>
<accession>A0A0D8JC16</accession>
<dbReference type="EMBL" id="JRHC01000003">
    <property type="protein sequence ID" value="KJF43333.1"/>
    <property type="molecule type" value="Genomic_DNA"/>
</dbReference>